<dbReference type="PROSITE" id="PS00217">
    <property type="entry name" value="SUGAR_TRANSPORT_2"/>
    <property type="match status" value="1"/>
</dbReference>
<keyword evidence="2" id="KW-0813">Transport</keyword>
<dbReference type="EMBL" id="OU963862">
    <property type="protein sequence ID" value="CAH0380853.1"/>
    <property type="molecule type" value="Genomic_DNA"/>
</dbReference>
<feature type="transmembrane region" description="Helical" evidence="9">
    <location>
        <begin position="76"/>
        <end position="94"/>
    </location>
</feature>
<dbReference type="SUPFAM" id="SSF103473">
    <property type="entry name" value="MFS general substrate transporter"/>
    <property type="match status" value="1"/>
</dbReference>
<dbReference type="Proteomes" id="UP001152759">
    <property type="component" value="Chromosome 1"/>
</dbReference>
<sequence>MREIDESGGTQDGQINEQKSNKKHKTDLRSASAQILATLIQDWLLLGIGLTLGVPTLVVGALYRNPASTFTLDDDQASWIGSIPFICNIIGSLASGPFQEQFGRKGSMILVNIPFFCAWLLLFYARSVASLYAASAIMGLCAGFSEAPLHSYCGEIGEPHLRGMLSTMSTSAAIMGSLLIYVFAYFFEWRGAALISSAFPVITFISMTQIPESPTWLVMRGRLEDAQRSLCWLRGWVEPDQVRDEFEALVNYTKQKVASLETAHLNILERPAIEKCNVFTAHLKGLTAKNLLRPLRMECIVIANSYTTGFAGSKPYQIQIFRQLGYGDFAKRILILGHLIFFVGAMGNLILLPYFGKRKLALFAFGLSFSCLFGIGTFGIFRMELIQIPGLFWLPLILILVFKFTLGLSIMPLPWQLLCEVFPPIGRGTASGISSAFGNLISFGMTKSFLYLKAWLDLPGVIYLYVACAFLGWLYFYFYLPETEGKTLEQIESYFTENHDRKEKFSIGKSGRKN</sequence>
<feature type="transmembrane region" description="Helical" evidence="9">
    <location>
        <begin position="106"/>
        <end position="125"/>
    </location>
</feature>
<evidence type="ECO:0000256" key="6">
    <source>
        <dbReference type="ARBA" id="ARBA00022989"/>
    </source>
</evidence>
<dbReference type="PANTHER" id="PTHR48021">
    <property type="match status" value="1"/>
</dbReference>
<dbReference type="InterPro" id="IPR020846">
    <property type="entry name" value="MFS_dom"/>
</dbReference>
<evidence type="ECO:0000256" key="7">
    <source>
        <dbReference type="ARBA" id="ARBA00023136"/>
    </source>
</evidence>
<dbReference type="InterPro" id="IPR036259">
    <property type="entry name" value="MFS_trans_sf"/>
</dbReference>
<protein>
    <recommendedName>
        <fullName evidence="10">Major facilitator superfamily (MFS) profile domain-containing protein</fullName>
    </recommendedName>
</protein>
<dbReference type="PANTHER" id="PTHR48021:SF39">
    <property type="entry name" value="MAJOR FACILITATOR SUPERFAMILY (MFS) PROFILE DOMAIN-CONTAINING PROTEIN"/>
    <property type="match status" value="1"/>
</dbReference>
<dbReference type="GO" id="GO:0022857">
    <property type="term" value="F:transmembrane transporter activity"/>
    <property type="evidence" value="ECO:0007669"/>
    <property type="project" value="InterPro"/>
</dbReference>
<comment type="subcellular location">
    <subcellularLocation>
        <location evidence="1">Cell membrane</location>
        <topology evidence="1">Multi-pass membrane protein</topology>
    </subcellularLocation>
</comment>
<evidence type="ECO:0000256" key="2">
    <source>
        <dbReference type="ARBA" id="ARBA00022448"/>
    </source>
</evidence>
<dbReference type="FunFam" id="1.20.1250.20:FF:000218">
    <property type="entry name" value="facilitated trehalose transporter Tret1"/>
    <property type="match status" value="1"/>
</dbReference>
<evidence type="ECO:0000313" key="11">
    <source>
        <dbReference type="EMBL" id="CAH0380853.1"/>
    </source>
</evidence>
<keyword evidence="5 9" id="KW-0812">Transmembrane</keyword>
<dbReference type="GO" id="GO:0005886">
    <property type="term" value="C:plasma membrane"/>
    <property type="evidence" value="ECO:0007669"/>
    <property type="project" value="UniProtKB-SubCell"/>
</dbReference>
<dbReference type="AlphaFoldDB" id="A0A9N9ZZ93"/>
<dbReference type="KEGG" id="btab:109040305"/>
<feature type="domain" description="Major facilitator superfamily (MFS) profile" evidence="10">
    <location>
        <begin position="35"/>
        <end position="484"/>
    </location>
</feature>
<feature type="transmembrane region" description="Helical" evidence="9">
    <location>
        <begin position="462"/>
        <end position="480"/>
    </location>
</feature>
<reference evidence="11" key="1">
    <citation type="submission" date="2021-12" db="EMBL/GenBank/DDBJ databases">
        <authorList>
            <person name="King R."/>
        </authorList>
    </citation>
    <scope>NUCLEOTIDE SEQUENCE</scope>
</reference>
<evidence type="ECO:0000256" key="3">
    <source>
        <dbReference type="ARBA" id="ARBA00022475"/>
    </source>
</evidence>
<keyword evidence="4" id="KW-0762">Sugar transport</keyword>
<feature type="compositionally biased region" description="Polar residues" evidence="8">
    <location>
        <begin position="8"/>
        <end position="18"/>
    </location>
</feature>
<name>A0A9N9ZZ93_BEMTA</name>
<dbReference type="PROSITE" id="PS50850">
    <property type="entry name" value="MFS"/>
    <property type="match status" value="1"/>
</dbReference>
<keyword evidence="3" id="KW-1003">Cell membrane</keyword>
<dbReference type="InterPro" id="IPR005828">
    <property type="entry name" value="MFS_sugar_transport-like"/>
</dbReference>
<evidence type="ECO:0000256" key="8">
    <source>
        <dbReference type="SAM" id="MobiDB-lite"/>
    </source>
</evidence>
<evidence type="ECO:0000256" key="1">
    <source>
        <dbReference type="ARBA" id="ARBA00004651"/>
    </source>
</evidence>
<evidence type="ECO:0000259" key="10">
    <source>
        <dbReference type="PROSITE" id="PS50850"/>
    </source>
</evidence>
<feature type="transmembrane region" description="Helical" evidence="9">
    <location>
        <begin position="333"/>
        <end position="355"/>
    </location>
</feature>
<feature type="transmembrane region" description="Helical" evidence="9">
    <location>
        <begin position="393"/>
        <end position="415"/>
    </location>
</feature>
<evidence type="ECO:0000256" key="9">
    <source>
        <dbReference type="SAM" id="Phobius"/>
    </source>
</evidence>
<accession>A0A9N9ZZ93</accession>
<feature type="transmembrane region" description="Helical" evidence="9">
    <location>
        <begin position="165"/>
        <end position="186"/>
    </location>
</feature>
<feature type="region of interest" description="Disordered" evidence="8">
    <location>
        <begin position="1"/>
        <end position="25"/>
    </location>
</feature>
<dbReference type="InterPro" id="IPR050549">
    <property type="entry name" value="MFS_Trehalose_Transporter"/>
</dbReference>
<proteinExistence type="predicted"/>
<keyword evidence="6 9" id="KW-1133">Transmembrane helix</keyword>
<evidence type="ECO:0000256" key="4">
    <source>
        <dbReference type="ARBA" id="ARBA00022597"/>
    </source>
</evidence>
<organism evidence="11 12">
    <name type="scientific">Bemisia tabaci</name>
    <name type="common">Sweetpotato whitefly</name>
    <name type="synonym">Aleurodes tabaci</name>
    <dbReference type="NCBI Taxonomy" id="7038"/>
    <lineage>
        <taxon>Eukaryota</taxon>
        <taxon>Metazoa</taxon>
        <taxon>Ecdysozoa</taxon>
        <taxon>Arthropoda</taxon>
        <taxon>Hexapoda</taxon>
        <taxon>Insecta</taxon>
        <taxon>Pterygota</taxon>
        <taxon>Neoptera</taxon>
        <taxon>Paraneoptera</taxon>
        <taxon>Hemiptera</taxon>
        <taxon>Sternorrhyncha</taxon>
        <taxon>Aleyrodoidea</taxon>
        <taxon>Aleyrodidae</taxon>
        <taxon>Aleyrodinae</taxon>
        <taxon>Bemisia</taxon>
    </lineage>
</organism>
<gene>
    <name evidence="11" type="ORF">BEMITA_LOCUS563</name>
</gene>
<feature type="transmembrane region" description="Helical" evidence="9">
    <location>
        <begin position="43"/>
        <end position="64"/>
    </location>
</feature>
<dbReference type="Gene3D" id="1.20.1250.20">
    <property type="entry name" value="MFS general substrate transporter like domains"/>
    <property type="match status" value="1"/>
</dbReference>
<dbReference type="Pfam" id="PF00083">
    <property type="entry name" value="Sugar_tr"/>
    <property type="match status" value="1"/>
</dbReference>
<dbReference type="InterPro" id="IPR005829">
    <property type="entry name" value="Sugar_transporter_CS"/>
</dbReference>
<keyword evidence="12" id="KW-1185">Reference proteome</keyword>
<evidence type="ECO:0000313" key="12">
    <source>
        <dbReference type="Proteomes" id="UP001152759"/>
    </source>
</evidence>
<evidence type="ECO:0000256" key="5">
    <source>
        <dbReference type="ARBA" id="ARBA00022692"/>
    </source>
</evidence>
<keyword evidence="7 9" id="KW-0472">Membrane</keyword>
<feature type="transmembrane region" description="Helical" evidence="9">
    <location>
        <begin position="361"/>
        <end position="381"/>
    </location>
</feature>